<protein>
    <submittedName>
        <fullName evidence="2">Uncharacterized protein</fullName>
    </submittedName>
</protein>
<feature type="region of interest" description="Disordered" evidence="1">
    <location>
        <begin position="174"/>
        <end position="207"/>
    </location>
</feature>
<evidence type="ECO:0000313" key="3">
    <source>
        <dbReference type="Proteomes" id="UP000299102"/>
    </source>
</evidence>
<dbReference type="AlphaFoldDB" id="A0A4C1URN3"/>
<dbReference type="EMBL" id="BGZK01000216">
    <property type="protein sequence ID" value="GBP29143.1"/>
    <property type="molecule type" value="Genomic_DNA"/>
</dbReference>
<proteinExistence type="predicted"/>
<gene>
    <name evidence="2" type="ORF">EVAR_17681_1</name>
</gene>
<keyword evidence="3" id="KW-1185">Reference proteome</keyword>
<evidence type="ECO:0000313" key="2">
    <source>
        <dbReference type="EMBL" id="GBP29143.1"/>
    </source>
</evidence>
<feature type="region of interest" description="Disordered" evidence="1">
    <location>
        <begin position="238"/>
        <end position="265"/>
    </location>
</feature>
<accession>A0A4C1URN3</accession>
<organism evidence="2 3">
    <name type="scientific">Eumeta variegata</name>
    <name type="common">Bagworm moth</name>
    <name type="synonym">Eumeta japonica</name>
    <dbReference type="NCBI Taxonomy" id="151549"/>
    <lineage>
        <taxon>Eukaryota</taxon>
        <taxon>Metazoa</taxon>
        <taxon>Ecdysozoa</taxon>
        <taxon>Arthropoda</taxon>
        <taxon>Hexapoda</taxon>
        <taxon>Insecta</taxon>
        <taxon>Pterygota</taxon>
        <taxon>Neoptera</taxon>
        <taxon>Endopterygota</taxon>
        <taxon>Lepidoptera</taxon>
        <taxon>Glossata</taxon>
        <taxon>Ditrysia</taxon>
        <taxon>Tineoidea</taxon>
        <taxon>Psychidae</taxon>
        <taxon>Oiketicinae</taxon>
        <taxon>Eumeta</taxon>
    </lineage>
</organism>
<comment type="caution">
    <text evidence="2">The sequence shown here is derived from an EMBL/GenBank/DDBJ whole genome shotgun (WGS) entry which is preliminary data.</text>
</comment>
<evidence type="ECO:0000256" key="1">
    <source>
        <dbReference type="SAM" id="MobiDB-lite"/>
    </source>
</evidence>
<reference evidence="2 3" key="1">
    <citation type="journal article" date="2019" name="Commun. Biol.">
        <title>The bagworm genome reveals a unique fibroin gene that provides high tensile strength.</title>
        <authorList>
            <person name="Kono N."/>
            <person name="Nakamura H."/>
            <person name="Ohtoshi R."/>
            <person name="Tomita M."/>
            <person name="Numata K."/>
            <person name="Arakawa K."/>
        </authorList>
    </citation>
    <scope>NUCLEOTIDE SEQUENCE [LARGE SCALE GENOMIC DNA]</scope>
</reference>
<dbReference type="Proteomes" id="UP000299102">
    <property type="component" value="Unassembled WGS sequence"/>
</dbReference>
<sequence length="291" mass="32381">MRRHSIQREIIDIRYANAAAHHWPARACGAARIDRAAAPGATHIRTPAGARCRPDAGRDAGSTCCRRGRSELKLTRGKRPSSRDANRTDALRSSPIYRRLVGRRERALRKSRYGYVYTHTLSDARLAMFVRRSLVAYGQARYVNAARDSTRPSGGETYDADVFISQWSVTIARCSPRAGRPPRPSAPSSARRRRRGDGGQRQISGSGLSGRRWRLRLPVRILSVQNLTLRKYETVRRVSSGGNSERSSRITRRCGGPGFLETTDDRKVSSGASLGRLAFSLSTDYSTRPAR</sequence>
<name>A0A4C1URN3_EUMVA</name>